<feature type="compositionally biased region" description="Polar residues" evidence="1">
    <location>
        <begin position="69"/>
        <end position="78"/>
    </location>
</feature>
<evidence type="ECO:0000313" key="4">
    <source>
        <dbReference type="Proteomes" id="UP000076482"/>
    </source>
</evidence>
<dbReference type="InterPro" id="IPR009045">
    <property type="entry name" value="Zn_M74/Hedgehog-like"/>
</dbReference>
<reference evidence="3 4" key="1">
    <citation type="submission" date="2015-09" db="EMBL/GenBank/DDBJ databases">
        <title>Bacillus cereus food isolates.</title>
        <authorList>
            <person name="Boekhorst J."/>
        </authorList>
    </citation>
    <scope>NUCLEOTIDE SEQUENCE [LARGE SCALE GENOMIC DNA]</scope>
    <source>
        <strain evidence="3 4">B4088</strain>
    </source>
</reference>
<keyword evidence="3" id="KW-0378">Hydrolase</keyword>
<evidence type="ECO:0000313" key="3">
    <source>
        <dbReference type="EMBL" id="KZD50203.1"/>
    </source>
</evidence>
<dbReference type="Proteomes" id="UP000076482">
    <property type="component" value="Unassembled WGS sequence"/>
</dbReference>
<dbReference type="PANTHER" id="PTHR34385:SF1">
    <property type="entry name" value="PEPTIDOGLYCAN L-ALANYL-D-GLUTAMATE ENDOPEPTIDASE CWLK"/>
    <property type="match status" value="1"/>
</dbReference>
<name>A0A164KG23_BACCE</name>
<dbReference type="Pfam" id="PF02557">
    <property type="entry name" value="VanY"/>
    <property type="match status" value="1"/>
</dbReference>
<feature type="domain" description="D-alanyl-D-alanine carboxypeptidase-like core" evidence="2">
    <location>
        <begin position="140"/>
        <end position="269"/>
    </location>
</feature>
<dbReference type="InterPro" id="IPR003709">
    <property type="entry name" value="VanY-like_core_dom"/>
</dbReference>
<dbReference type="Gene3D" id="3.30.1380.10">
    <property type="match status" value="1"/>
</dbReference>
<dbReference type="RefSeq" id="WP_063263573.1">
    <property type="nucleotide sequence ID" value="NZ_LJKE01000132.1"/>
</dbReference>
<evidence type="ECO:0000256" key="1">
    <source>
        <dbReference type="SAM" id="MobiDB-lite"/>
    </source>
</evidence>
<dbReference type="EMBL" id="LJKE01000132">
    <property type="protein sequence ID" value="KZD50203.1"/>
    <property type="molecule type" value="Genomic_DNA"/>
</dbReference>
<dbReference type="PATRIC" id="fig|1396.535.peg.5643"/>
<dbReference type="GO" id="GO:0006508">
    <property type="term" value="P:proteolysis"/>
    <property type="evidence" value="ECO:0007669"/>
    <property type="project" value="InterPro"/>
</dbReference>
<feature type="region of interest" description="Disordered" evidence="1">
    <location>
        <begin position="50"/>
        <end position="78"/>
    </location>
</feature>
<dbReference type="PANTHER" id="PTHR34385">
    <property type="entry name" value="D-ALANYL-D-ALANINE CARBOXYPEPTIDASE"/>
    <property type="match status" value="1"/>
</dbReference>
<dbReference type="CDD" id="cd14852">
    <property type="entry name" value="LD-carboxypeptidase"/>
    <property type="match status" value="1"/>
</dbReference>
<keyword evidence="3" id="KW-0645">Protease</keyword>
<keyword evidence="3" id="KW-0121">Carboxypeptidase</keyword>
<organism evidence="3 4">
    <name type="scientific">Bacillus cereus</name>
    <dbReference type="NCBI Taxonomy" id="1396"/>
    <lineage>
        <taxon>Bacteria</taxon>
        <taxon>Bacillati</taxon>
        <taxon>Bacillota</taxon>
        <taxon>Bacilli</taxon>
        <taxon>Bacillales</taxon>
        <taxon>Bacillaceae</taxon>
        <taxon>Bacillus</taxon>
        <taxon>Bacillus cereus group</taxon>
    </lineage>
</organism>
<protein>
    <submittedName>
        <fullName evidence="3">D-alanyl-D-alanine carboxypeptidase</fullName>
    </submittedName>
</protein>
<sequence length="287" mass="32032">MNKTIKMFLISATVGVIGGQAATHFWSGDSKADHQAVAAEKDIAHAESQGEIQTNMSHNKNKHEEPKQGTKQQESNNANLVFPKQSETGKKGSDGLILVNDQNSPLVVVNKERKLSSSYVPKNLRIPNVKFPFEEKVEKKYIQDVAATALEEMFKAAEKDGMHLFGVSGYRSYERQTQIYKNNVKTMGQKEADAVSAVPGTSEHQTGLSIDISSQSANFELEQKFGATPEGKWVAEHAHEHGFIIRYPEGKTDITGYTYEPWHIRYVGKEHATYIYENGLTLEEATR</sequence>
<comment type="caution">
    <text evidence="3">The sequence shown here is derived from an EMBL/GenBank/DDBJ whole genome shotgun (WGS) entry which is preliminary data.</text>
</comment>
<dbReference type="SUPFAM" id="SSF55166">
    <property type="entry name" value="Hedgehog/DD-peptidase"/>
    <property type="match status" value="1"/>
</dbReference>
<gene>
    <name evidence="3" type="ORF">B4088_6400</name>
</gene>
<dbReference type="AlphaFoldDB" id="A0A164KG23"/>
<accession>A0A164KG23</accession>
<proteinExistence type="predicted"/>
<dbReference type="InterPro" id="IPR058193">
    <property type="entry name" value="VanY/YodJ_core_dom"/>
</dbReference>
<evidence type="ECO:0000259" key="2">
    <source>
        <dbReference type="Pfam" id="PF02557"/>
    </source>
</evidence>
<dbReference type="GO" id="GO:0004180">
    <property type="term" value="F:carboxypeptidase activity"/>
    <property type="evidence" value="ECO:0007669"/>
    <property type="project" value="UniProtKB-KW"/>
</dbReference>
<dbReference type="InterPro" id="IPR052179">
    <property type="entry name" value="DD-CPase-like"/>
</dbReference>